<dbReference type="Proteomes" id="UP001208186">
    <property type="component" value="Unassembled WGS sequence"/>
</dbReference>
<keyword evidence="3" id="KW-1185">Reference proteome</keyword>
<dbReference type="InterPro" id="IPR049798">
    <property type="entry name" value="LWR_salt"/>
</dbReference>
<organism evidence="2 4">
    <name type="scientific">Halapricum hydrolyticum</name>
    <dbReference type="NCBI Taxonomy" id="2979991"/>
    <lineage>
        <taxon>Archaea</taxon>
        <taxon>Methanobacteriati</taxon>
        <taxon>Methanobacteriota</taxon>
        <taxon>Stenosarchaea group</taxon>
        <taxon>Halobacteria</taxon>
        <taxon>Halobacteriales</taxon>
        <taxon>Haloarculaceae</taxon>
        <taxon>Halapricum</taxon>
    </lineage>
</organism>
<evidence type="ECO:0000313" key="4">
    <source>
        <dbReference type="Proteomes" id="UP001209746"/>
    </source>
</evidence>
<dbReference type="EMBL" id="JAOPKC010000003">
    <property type="protein sequence ID" value="MCU4717454.1"/>
    <property type="molecule type" value="Genomic_DNA"/>
</dbReference>
<proteinExistence type="predicted"/>
<accession>A0AAE3LIS7</accession>
<protein>
    <submittedName>
        <fullName evidence="2">LWR-salt protein</fullName>
    </submittedName>
</protein>
<dbReference type="RefSeq" id="WP_315908220.1">
    <property type="nucleotide sequence ID" value="NZ_JAOPKC010000003.1"/>
</dbReference>
<evidence type="ECO:0000313" key="2">
    <source>
        <dbReference type="EMBL" id="MCU4726618.1"/>
    </source>
</evidence>
<gene>
    <name evidence="2" type="primary">lwrS</name>
    <name evidence="2" type="ORF">OB914_06510</name>
    <name evidence="1" type="ORF">OB916_05175</name>
</gene>
<reference evidence="2" key="1">
    <citation type="submission" date="2023-02" db="EMBL/GenBank/DDBJ databases">
        <title>Enrichment on poylsaccharides allowed isolation of novel metabolic and taxonomic groups of Haloarchaea.</title>
        <authorList>
            <person name="Sorokin D.Y."/>
            <person name="Elcheninov A.G."/>
            <person name="Khizhniak T.V."/>
            <person name="Kolganova T.V."/>
            <person name="Kublanov I.V."/>
        </authorList>
    </citation>
    <scope>NUCLEOTIDE SEQUENCE</scope>
    <source>
        <strain evidence="1 3">HArc-curdl5-1</strain>
        <strain evidence="2">HArc-curdl7</strain>
    </source>
</reference>
<comment type="caution">
    <text evidence="2">The sequence shown here is derived from an EMBL/GenBank/DDBJ whole genome shotgun (WGS) entry which is preliminary data.</text>
</comment>
<dbReference type="Pfam" id="PF26423">
    <property type="entry name" value="LWR_salt"/>
    <property type="match status" value="1"/>
</dbReference>
<dbReference type="EMBL" id="JAOPKD010000004">
    <property type="protein sequence ID" value="MCU4726618.1"/>
    <property type="molecule type" value="Genomic_DNA"/>
</dbReference>
<dbReference type="Proteomes" id="UP001209746">
    <property type="component" value="Unassembled WGS sequence"/>
</dbReference>
<evidence type="ECO:0000313" key="1">
    <source>
        <dbReference type="EMBL" id="MCU4717454.1"/>
    </source>
</evidence>
<sequence length="134" mass="14960">MKASDSPAGTARYKFRVRFRIEPSLAEVSVDPAEFETTLYRSADPPGEAGWLFFRDHLWRGDLGDETYLQEVAEDALGVPVVSVSFSELQTDQAYLDALRNEIGGQLDEFRAETVDEALKKYLGSSIHVVSRGE</sequence>
<dbReference type="AlphaFoldDB" id="A0AAE3LIS7"/>
<evidence type="ECO:0000313" key="3">
    <source>
        <dbReference type="Proteomes" id="UP001208186"/>
    </source>
</evidence>
<dbReference type="NCBIfam" id="NF033910">
    <property type="entry name" value="LWR_salt"/>
    <property type="match status" value="1"/>
</dbReference>
<name>A0AAE3LIS7_9EURY</name>